<dbReference type="GO" id="GO:0005739">
    <property type="term" value="C:mitochondrion"/>
    <property type="evidence" value="ECO:0007669"/>
    <property type="project" value="UniProtKB-SubCell"/>
</dbReference>
<dbReference type="InParanoid" id="D3B544"/>
<dbReference type="SUPFAM" id="SSF116878">
    <property type="entry name" value="TrmE connector domain"/>
    <property type="match status" value="1"/>
</dbReference>
<keyword evidence="9" id="KW-1185">Reference proteome</keyword>
<keyword evidence="3 6" id="KW-0819">tRNA processing</keyword>
<organism evidence="8 9">
    <name type="scientific">Heterostelium pallidum (strain ATCC 26659 / Pp 5 / PN500)</name>
    <name type="common">Cellular slime mold</name>
    <name type="synonym">Polysphondylium pallidum</name>
    <dbReference type="NCBI Taxonomy" id="670386"/>
    <lineage>
        <taxon>Eukaryota</taxon>
        <taxon>Amoebozoa</taxon>
        <taxon>Evosea</taxon>
        <taxon>Eumycetozoa</taxon>
        <taxon>Dictyostelia</taxon>
        <taxon>Acytosteliales</taxon>
        <taxon>Acytosteliaceae</taxon>
        <taxon>Heterostelium</taxon>
    </lineage>
</organism>
<dbReference type="PANTHER" id="PTHR42714">
    <property type="entry name" value="TRNA MODIFICATION GTPASE GTPBP3"/>
    <property type="match status" value="1"/>
</dbReference>
<dbReference type="HAMAP" id="MF_00379">
    <property type="entry name" value="GTPase_MnmE"/>
    <property type="match status" value="1"/>
</dbReference>
<dbReference type="PROSITE" id="PS51709">
    <property type="entry name" value="G_TRME"/>
    <property type="match status" value="1"/>
</dbReference>
<keyword evidence="4 6" id="KW-0547">Nucleotide-binding</keyword>
<evidence type="ECO:0000313" key="9">
    <source>
        <dbReference type="Proteomes" id="UP000001396"/>
    </source>
</evidence>
<dbReference type="GO" id="GO:0005525">
    <property type="term" value="F:GTP binding"/>
    <property type="evidence" value="ECO:0007669"/>
    <property type="project" value="UniProtKB-KW"/>
</dbReference>
<dbReference type="CDD" id="cd14858">
    <property type="entry name" value="TrmE_N"/>
    <property type="match status" value="1"/>
</dbReference>
<comment type="similarity">
    <text evidence="2 6">Belongs to the TRAFAC class TrmE-Era-EngA-EngB-Septin-like GTPase superfamily. TrmE GTPase family.</text>
</comment>
<evidence type="ECO:0000256" key="3">
    <source>
        <dbReference type="ARBA" id="ARBA00022694"/>
    </source>
</evidence>
<evidence type="ECO:0000256" key="6">
    <source>
        <dbReference type="RuleBase" id="RU003313"/>
    </source>
</evidence>
<dbReference type="GeneID" id="31359042"/>
<dbReference type="GO" id="GO:0002098">
    <property type="term" value="P:tRNA wobble uridine modification"/>
    <property type="evidence" value="ECO:0007669"/>
    <property type="project" value="TreeGrafter"/>
</dbReference>
<dbReference type="InterPro" id="IPR031168">
    <property type="entry name" value="G_TrmE"/>
</dbReference>
<dbReference type="GO" id="GO:0003924">
    <property type="term" value="F:GTPase activity"/>
    <property type="evidence" value="ECO:0007669"/>
    <property type="project" value="InterPro"/>
</dbReference>
<gene>
    <name evidence="8" type="primary">gtpbp3</name>
    <name evidence="8" type="ORF">PPL_03555</name>
</gene>
<dbReference type="Gene3D" id="3.40.50.300">
    <property type="entry name" value="P-loop containing nucleotide triphosphate hydrolases"/>
    <property type="match status" value="1"/>
</dbReference>
<dbReference type="GO" id="GO:0030488">
    <property type="term" value="P:tRNA methylation"/>
    <property type="evidence" value="ECO:0007669"/>
    <property type="project" value="TreeGrafter"/>
</dbReference>
<dbReference type="InterPro" id="IPR025867">
    <property type="entry name" value="MnmE_helical"/>
</dbReference>
<dbReference type="InterPro" id="IPR005225">
    <property type="entry name" value="Small_GTP-bd"/>
</dbReference>
<protein>
    <submittedName>
        <fullName evidence="8">GTP-binding protein 3</fullName>
    </submittedName>
</protein>
<evidence type="ECO:0000259" key="7">
    <source>
        <dbReference type="PROSITE" id="PS51709"/>
    </source>
</evidence>
<sequence>MKNRLFNFHNYNKYLFNFGSSNKYTDVILNRSTNSTIRNYNVNYRRLTTTLNNDCYYINNGSSLKSIVGRSTGTDSSSCSLSNFRYFSSVGKTTHTKLKETIYALSSGAVKSGVAIIRVSGPQSMTALQQLTRKVLVTNSSTSTTTTTTSSDYNIVPRMTVLSNFYDPTSGEQLDRGMYVWFQGPNSFTGEDVLELHIHGGRAVIHDMLEALSKVDGLRMAEPGEFTKRAFENGKMDLTEVEGLADLLDAQTNQQRKIALQQMQGSIGKLYTELRDQLIRASAYMEAYIDFGDDAEIEPAVVEQSKQRIIAIRNKIMKHLTDGKRGEKLRDGATVTIIGPPNAGKSSLINLLANRRASIVSPIEGTTRDVVEVMLDIGGYPVILGDTAGIRESTDVIEREGVSMARDRVLNSEITLCVFDCNALIKSNGKIEPMLLDLIDCNTIFLFNKIDLLLDDDNNNKWKETKQQILQQIYEAIRQQPLRQSLFKVNNVFSCELSCSNQTGIKDLLSRIELYLKELFEINEKEAPLLTRMRHKEHLINCVESLNNYLEYCDTDVVIASEELRSAIRSIGSITYHVNVDDLLDVIFKDFCIGK</sequence>
<comment type="caution">
    <text evidence="8">The sequence shown here is derived from an EMBL/GenBank/DDBJ whole genome shotgun (WGS) entry which is preliminary data.</text>
</comment>
<dbReference type="Proteomes" id="UP000001396">
    <property type="component" value="Unassembled WGS sequence"/>
</dbReference>
<dbReference type="EMBL" id="ADBJ01000015">
    <property type="protein sequence ID" value="EFA83409.1"/>
    <property type="molecule type" value="Genomic_DNA"/>
</dbReference>
<dbReference type="FunFam" id="3.30.1360.120:FF:000007">
    <property type="entry name" value="tRNA modification GTPase GTPBP3, mitochondrial"/>
    <property type="match status" value="1"/>
</dbReference>
<dbReference type="FunCoup" id="D3B544">
    <property type="interactions" value="309"/>
</dbReference>
<dbReference type="Pfam" id="PF01926">
    <property type="entry name" value="MMR_HSR1"/>
    <property type="match status" value="1"/>
</dbReference>
<feature type="domain" description="TrmE-type G" evidence="7">
    <location>
        <begin position="332"/>
        <end position="517"/>
    </location>
</feature>
<dbReference type="AlphaFoldDB" id="D3B544"/>
<dbReference type="STRING" id="670386.D3B544"/>
<evidence type="ECO:0000256" key="1">
    <source>
        <dbReference type="ARBA" id="ARBA00004173"/>
    </source>
</evidence>
<dbReference type="NCBIfam" id="TIGR00231">
    <property type="entry name" value="small_GTP"/>
    <property type="match status" value="1"/>
</dbReference>
<evidence type="ECO:0000313" key="8">
    <source>
        <dbReference type="EMBL" id="EFA83409.1"/>
    </source>
</evidence>
<dbReference type="InterPro" id="IPR027417">
    <property type="entry name" value="P-loop_NTPase"/>
</dbReference>
<dbReference type="SUPFAM" id="SSF52540">
    <property type="entry name" value="P-loop containing nucleoside triphosphate hydrolases"/>
    <property type="match status" value="1"/>
</dbReference>
<evidence type="ECO:0000256" key="4">
    <source>
        <dbReference type="ARBA" id="ARBA00022741"/>
    </source>
</evidence>
<comment type="subcellular location">
    <subcellularLocation>
        <location evidence="1">Mitochondrion</location>
    </subcellularLocation>
</comment>
<dbReference type="Pfam" id="PF10396">
    <property type="entry name" value="TrmE_N"/>
    <property type="match status" value="1"/>
</dbReference>
<dbReference type="Pfam" id="PF12631">
    <property type="entry name" value="MnmE_helical"/>
    <property type="match status" value="1"/>
</dbReference>
<dbReference type="InterPro" id="IPR027266">
    <property type="entry name" value="TrmE/GcvT-like"/>
</dbReference>
<proteinExistence type="inferred from homology"/>
<dbReference type="InterPro" id="IPR004520">
    <property type="entry name" value="GTPase_MnmE"/>
</dbReference>
<dbReference type="OMA" id="EFHCHGG"/>
<dbReference type="InterPro" id="IPR027368">
    <property type="entry name" value="MnmE_dom2"/>
</dbReference>
<name>D3B544_HETP5</name>
<reference evidence="8 9" key="1">
    <citation type="journal article" date="2011" name="Genome Res.">
        <title>Phylogeny-wide analysis of social amoeba genomes highlights ancient origins for complex intercellular communication.</title>
        <authorList>
            <person name="Heidel A.J."/>
            <person name="Lawal H.M."/>
            <person name="Felder M."/>
            <person name="Schilde C."/>
            <person name="Helps N.R."/>
            <person name="Tunggal B."/>
            <person name="Rivero F."/>
            <person name="John U."/>
            <person name="Schleicher M."/>
            <person name="Eichinger L."/>
            <person name="Platzer M."/>
            <person name="Noegel A.A."/>
            <person name="Schaap P."/>
            <person name="Gloeckner G."/>
        </authorList>
    </citation>
    <scope>NUCLEOTIDE SEQUENCE [LARGE SCALE GENOMIC DNA]</scope>
    <source>
        <strain evidence="9">ATCC 26659 / Pp 5 / PN500</strain>
    </source>
</reference>
<evidence type="ECO:0000256" key="5">
    <source>
        <dbReference type="ARBA" id="ARBA00023134"/>
    </source>
</evidence>
<dbReference type="Gene3D" id="3.30.1360.120">
    <property type="entry name" value="Probable tRNA modification gtpase trme, domain 1"/>
    <property type="match status" value="1"/>
</dbReference>
<dbReference type="CDD" id="cd04164">
    <property type="entry name" value="trmE"/>
    <property type="match status" value="1"/>
</dbReference>
<dbReference type="InterPro" id="IPR018948">
    <property type="entry name" value="GTP-bd_TrmE_N"/>
</dbReference>
<keyword evidence="5 6" id="KW-0342">GTP-binding</keyword>
<evidence type="ECO:0000256" key="2">
    <source>
        <dbReference type="ARBA" id="ARBA00011043"/>
    </source>
</evidence>
<dbReference type="InterPro" id="IPR006073">
    <property type="entry name" value="GTP-bd"/>
</dbReference>
<accession>D3B544</accession>
<dbReference type="NCBIfam" id="TIGR00450">
    <property type="entry name" value="mnmE_trmE_thdF"/>
    <property type="match status" value="1"/>
</dbReference>
<dbReference type="NCBIfam" id="NF003661">
    <property type="entry name" value="PRK05291.1-3"/>
    <property type="match status" value="1"/>
</dbReference>
<dbReference type="Gene3D" id="1.20.120.430">
    <property type="entry name" value="tRNA modification GTPase MnmE domain 2"/>
    <property type="match status" value="1"/>
</dbReference>
<dbReference type="RefSeq" id="XP_020435526.1">
    <property type="nucleotide sequence ID" value="XM_020574484.1"/>
</dbReference>
<dbReference type="PANTHER" id="PTHR42714:SF2">
    <property type="entry name" value="TRNA MODIFICATION GTPASE GTPBP3, MITOCHONDRIAL"/>
    <property type="match status" value="1"/>
</dbReference>